<accession>A0A1S4D5L3</accession>
<evidence type="ECO:0000313" key="2">
    <source>
        <dbReference type="Proteomes" id="UP000790787"/>
    </source>
</evidence>
<keyword evidence="2" id="KW-1185">Reference proteome</keyword>
<protein>
    <submittedName>
        <fullName evidence="3">Uncharacterized protein LOC107826188</fullName>
    </submittedName>
</protein>
<proteinExistence type="predicted"/>
<organism evidence="2 3">
    <name type="scientific">Nicotiana tabacum</name>
    <name type="common">Common tobacco</name>
    <dbReference type="NCBI Taxonomy" id="4097"/>
    <lineage>
        <taxon>Eukaryota</taxon>
        <taxon>Viridiplantae</taxon>
        <taxon>Streptophyta</taxon>
        <taxon>Embryophyta</taxon>
        <taxon>Tracheophyta</taxon>
        <taxon>Spermatophyta</taxon>
        <taxon>Magnoliopsida</taxon>
        <taxon>eudicotyledons</taxon>
        <taxon>Gunneridae</taxon>
        <taxon>Pentapetalae</taxon>
        <taxon>asterids</taxon>
        <taxon>lamiids</taxon>
        <taxon>Solanales</taxon>
        <taxon>Solanaceae</taxon>
        <taxon>Nicotianoideae</taxon>
        <taxon>Nicotianeae</taxon>
        <taxon>Nicotiana</taxon>
    </lineage>
</organism>
<evidence type="ECO:0000259" key="1">
    <source>
        <dbReference type="Pfam" id="PF13966"/>
    </source>
</evidence>
<name>A0A1S4D5L3_TOBAC</name>
<dbReference type="OrthoDB" id="1938430at2759"/>
<sequence>MDIHIENCNSGNIGNKGRLARWGVNIETTCALFQQGTETVQHSFFECEMTGTIWQQLLHWQGIQRKKLIWQEELAWIQRAAKGRSGGATLCRMTLAAVVYYIWQERNNTIFKQKIRTSASIVRMIIQEIHIRATMFPRLERTITKENLHLDTMEQ</sequence>
<dbReference type="PaxDb" id="4097-A0A1S4D5L3"/>
<feature type="domain" description="Reverse transcriptase zinc-binding" evidence="1">
    <location>
        <begin position="16"/>
        <end position="54"/>
    </location>
</feature>
<dbReference type="KEGG" id="nta:107826188"/>
<dbReference type="PANTHER" id="PTHR47746:SF79">
    <property type="entry name" value="ORF147A PROTEIN"/>
    <property type="match status" value="1"/>
</dbReference>
<dbReference type="PANTHER" id="PTHR47746">
    <property type="entry name" value="ZF-RVT DOMAIN-CONTAINING PROTEIN"/>
    <property type="match status" value="1"/>
</dbReference>
<dbReference type="Pfam" id="PF13966">
    <property type="entry name" value="zf-RVT"/>
    <property type="match status" value="1"/>
</dbReference>
<dbReference type="RefSeq" id="XP_016508628.1">
    <property type="nucleotide sequence ID" value="XM_016653142.1"/>
</dbReference>
<dbReference type="InterPro" id="IPR026960">
    <property type="entry name" value="RVT-Znf"/>
</dbReference>
<reference evidence="2" key="1">
    <citation type="journal article" date="2014" name="Nat. Commun.">
        <title>The tobacco genome sequence and its comparison with those of tomato and potato.</title>
        <authorList>
            <person name="Sierro N."/>
            <person name="Battey J.N."/>
            <person name="Ouadi S."/>
            <person name="Bakaher N."/>
            <person name="Bovet L."/>
            <person name="Willig A."/>
            <person name="Goepfert S."/>
            <person name="Peitsch M.C."/>
            <person name="Ivanov N.V."/>
        </authorList>
    </citation>
    <scope>NUCLEOTIDE SEQUENCE [LARGE SCALE GENOMIC DNA]</scope>
</reference>
<dbReference type="OMA" id="FFECEMT"/>
<dbReference type="Proteomes" id="UP000790787">
    <property type="component" value="Chromosome 22"/>
</dbReference>
<gene>
    <name evidence="3" type="primary">LOC107826188</name>
</gene>
<dbReference type="GeneID" id="107826188"/>
<dbReference type="AlphaFoldDB" id="A0A1S4D5L3"/>
<reference evidence="3" key="2">
    <citation type="submission" date="2025-08" db="UniProtKB">
        <authorList>
            <consortium name="RefSeq"/>
        </authorList>
    </citation>
    <scope>IDENTIFICATION</scope>
    <source>
        <tissue evidence="3">Leaf</tissue>
    </source>
</reference>
<evidence type="ECO:0000313" key="3">
    <source>
        <dbReference type="RefSeq" id="XP_016508628.1"/>
    </source>
</evidence>